<dbReference type="PANTHER" id="PTHR11276:SF28">
    <property type="entry name" value="DNA POLYMERASE LAMBDA"/>
    <property type="match status" value="1"/>
</dbReference>
<dbReference type="AlphaFoldDB" id="A0A7V2F332"/>
<dbReference type="InterPro" id="IPR010996">
    <property type="entry name" value="HHH_MUS81"/>
</dbReference>
<evidence type="ECO:0000256" key="8">
    <source>
        <dbReference type="ARBA" id="ARBA00022679"/>
    </source>
</evidence>
<keyword evidence="6" id="KW-0488">Methylation</keyword>
<dbReference type="SMART" id="SM00278">
    <property type="entry name" value="HhH1"/>
    <property type="match status" value="3"/>
</dbReference>
<evidence type="ECO:0000256" key="16">
    <source>
        <dbReference type="ARBA" id="ARBA00035717"/>
    </source>
</evidence>
<dbReference type="SMART" id="SM00483">
    <property type="entry name" value="POLXc"/>
    <property type="match status" value="1"/>
</dbReference>
<keyword evidence="10" id="KW-0235">DNA replication</keyword>
<dbReference type="SUPFAM" id="SSF158702">
    <property type="entry name" value="Sec63 N-terminal domain-like"/>
    <property type="match status" value="1"/>
</dbReference>
<dbReference type="GO" id="GO:0140078">
    <property type="term" value="F:class I DNA-(apurinic or apyrimidinic site) endonuclease activity"/>
    <property type="evidence" value="ECO:0007669"/>
    <property type="project" value="UniProtKB-EC"/>
</dbReference>
<dbReference type="InterPro" id="IPR002008">
    <property type="entry name" value="DNA_pol_X_beta-like"/>
</dbReference>
<dbReference type="Pfam" id="PF14791">
    <property type="entry name" value="DNA_pol_B_thumb"/>
    <property type="match status" value="1"/>
</dbReference>
<evidence type="ECO:0000256" key="7">
    <source>
        <dbReference type="ARBA" id="ARBA00022634"/>
    </source>
</evidence>
<dbReference type="EMBL" id="DSEC01000210">
    <property type="protein sequence ID" value="HER43397.1"/>
    <property type="molecule type" value="Genomic_DNA"/>
</dbReference>
<dbReference type="PRINTS" id="PR00870">
    <property type="entry name" value="DNAPOLXBETA"/>
</dbReference>
<dbReference type="Gene3D" id="3.30.210.10">
    <property type="entry name" value="DNA polymerase, thumb domain"/>
    <property type="match status" value="1"/>
</dbReference>
<dbReference type="Gene3D" id="3.30.460.10">
    <property type="entry name" value="Beta Polymerase, domain 2"/>
    <property type="match status" value="1"/>
</dbReference>
<dbReference type="InterPro" id="IPR027421">
    <property type="entry name" value="DNA_pol_lamdba_lyase_dom_sf"/>
</dbReference>
<feature type="domain" description="Helix-hairpin-helix DNA-binding motif class 1" evidence="22">
    <location>
        <begin position="94"/>
        <end position="113"/>
    </location>
</feature>
<dbReference type="GO" id="GO:0005737">
    <property type="term" value="C:cytoplasm"/>
    <property type="evidence" value="ECO:0007669"/>
    <property type="project" value="UniProtKB-SubCell"/>
</dbReference>
<feature type="non-terminal residue" evidence="24">
    <location>
        <position position="279"/>
    </location>
</feature>
<dbReference type="EC" id="2.7.7.7" evidence="3"/>
<keyword evidence="14" id="KW-0915">Sodium</keyword>
<evidence type="ECO:0000259" key="22">
    <source>
        <dbReference type="SMART" id="SM00278"/>
    </source>
</evidence>
<dbReference type="InterPro" id="IPR022312">
    <property type="entry name" value="DNA_pol_X"/>
</dbReference>
<dbReference type="InterPro" id="IPR003583">
    <property type="entry name" value="Hlx-hairpin-Hlx_DNA-bd_motif"/>
</dbReference>
<evidence type="ECO:0000256" key="20">
    <source>
        <dbReference type="ARBA" id="ARBA00045548"/>
    </source>
</evidence>
<evidence type="ECO:0000256" key="11">
    <source>
        <dbReference type="ARBA" id="ARBA00022763"/>
    </source>
</evidence>
<evidence type="ECO:0000256" key="15">
    <source>
        <dbReference type="ARBA" id="ARBA00023204"/>
    </source>
</evidence>
<dbReference type="InterPro" id="IPR028207">
    <property type="entry name" value="DNA_pol_B_palm_palm"/>
</dbReference>
<evidence type="ECO:0000256" key="14">
    <source>
        <dbReference type="ARBA" id="ARBA00023053"/>
    </source>
</evidence>
<dbReference type="SUPFAM" id="SSF81301">
    <property type="entry name" value="Nucleotidyltransferase"/>
    <property type="match status" value="1"/>
</dbReference>
<evidence type="ECO:0000256" key="3">
    <source>
        <dbReference type="ARBA" id="ARBA00012417"/>
    </source>
</evidence>
<evidence type="ECO:0000256" key="6">
    <source>
        <dbReference type="ARBA" id="ARBA00022481"/>
    </source>
</evidence>
<keyword evidence="11" id="KW-0227">DNA damage</keyword>
<dbReference type="Pfam" id="PF14520">
    <property type="entry name" value="HHH_5"/>
    <property type="match status" value="1"/>
</dbReference>
<keyword evidence="8" id="KW-0808">Transferase</keyword>
<evidence type="ECO:0000256" key="10">
    <source>
        <dbReference type="ARBA" id="ARBA00022705"/>
    </source>
</evidence>
<keyword evidence="13" id="KW-0239">DNA-directed DNA polymerase</keyword>
<name>A0A7V2F332_UNCEI</name>
<keyword evidence="15" id="KW-0234">DNA repair</keyword>
<evidence type="ECO:0000256" key="9">
    <source>
        <dbReference type="ARBA" id="ARBA00022695"/>
    </source>
</evidence>
<feature type="domain" description="Helix-hairpin-helix DNA-binding motif class 1" evidence="22">
    <location>
        <begin position="129"/>
        <end position="148"/>
    </location>
</feature>
<evidence type="ECO:0000256" key="19">
    <source>
        <dbReference type="ARBA" id="ARBA00044678"/>
    </source>
</evidence>
<dbReference type="CDD" id="cd00141">
    <property type="entry name" value="NT_POLXc"/>
    <property type="match status" value="1"/>
</dbReference>
<dbReference type="PANTHER" id="PTHR11276">
    <property type="entry name" value="DNA POLYMERASE TYPE-X FAMILY MEMBER"/>
    <property type="match status" value="1"/>
</dbReference>
<sequence length="279" mass="30581">MPVYNTDIAELFHMIADLLEIEGGNRFRIRAYRDAARTIEGLSGNVTDMIRAGEDLSTLPGIGKDLAGKIKTFVEKGSLPLLKELEKRIPAELVTLMKIRGLGASRVRALHEELGISGVEDLRKAAREGTISGLEGFGKKTEQAILEELDRLDSAGGRIKLFRASEIARSLIAYLEELDGVKKVVIAGSYRRGRETVGDLDILIAAKRGVDASGYFVKYDDVRDILSRGESKASVLLDSGLQVDLRIVPAASFGAALLYFTGSKEHNIALRKIAQKRKW</sequence>
<comment type="subcellular location">
    <subcellularLocation>
        <location evidence="2">Cytoplasm</location>
    </subcellularLocation>
</comment>
<dbReference type="EC" id="4.2.99.18" evidence="4"/>
<accession>A0A7V2F332</accession>
<evidence type="ECO:0000256" key="12">
    <source>
        <dbReference type="ARBA" id="ARBA00022843"/>
    </source>
</evidence>
<comment type="cofactor">
    <cofactor evidence="1">
        <name>Mg(2+)</name>
        <dbReference type="ChEBI" id="CHEBI:18420"/>
    </cofactor>
</comment>
<dbReference type="GO" id="GO:0003887">
    <property type="term" value="F:DNA-directed DNA polymerase activity"/>
    <property type="evidence" value="ECO:0007669"/>
    <property type="project" value="UniProtKB-KW"/>
</dbReference>
<dbReference type="InterPro" id="IPR029398">
    <property type="entry name" value="PolB_thumb"/>
</dbReference>
<comment type="caution">
    <text evidence="24">The sequence shown here is derived from an EMBL/GenBank/DDBJ whole genome shotgun (WGS) entry which is preliminary data.</text>
</comment>
<proteinExistence type="predicted"/>
<keyword evidence="9" id="KW-0548">Nucleotidyltransferase</keyword>
<dbReference type="InterPro" id="IPR043519">
    <property type="entry name" value="NT_sf"/>
</dbReference>
<protein>
    <recommendedName>
        <fullName evidence="5">DNA polymerase beta</fullName>
        <ecNumber evidence="3">2.7.7.7</ecNumber>
        <ecNumber evidence="4">4.2.99.18</ecNumber>
    </recommendedName>
    <alternativeName>
        <fullName evidence="16">5'-deoxyribose-phosphate lyase</fullName>
    </alternativeName>
    <alternativeName>
        <fullName evidence="17">AP lyase</fullName>
    </alternativeName>
</protein>
<evidence type="ECO:0000256" key="17">
    <source>
        <dbReference type="ARBA" id="ARBA00035726"/>
    </source>
</evidence>
<comment type="catalytic activity">
    <reaction evidence="19">
        <text>a 5'-end 2'-deoxyribose-2'-deoxyribonucleotide-DNA = (2E,4S)-4-hydroxypenten-2-al-5-phosphate + a 5'-end 5'-phospho-2'-deoxyribonucleoside-DNA + H(+)</text>
        <dbReference type="Rhea" id="RHEA:76255"/>
        <dbReference type="Rhea" id="RHEA-COMP:13180"/>
        <dbReference type="Rhea" id="RHEA-COMP:18657"/>
        <dbReference type="ChEBI" id="CHEBI:15378"/>
        <dbReference type="ChEBI" id="CHEBI:136412"/>
        <dbReference type="ChEBI" id="CHEBI:195194"/>
        <dbReference type="ChEBI" id="CHEBI:195195"/>
    </reaction>
</comment>
<comment type="catalytic activity">
    <reaction evidence="21">
        <text>DNA(n) + a 2'-deoxyribonucleoside 5'-triphosphate = DNA(n+1) + diphosphate</text>
        <dbReference type="Rhea" id="RHEA:22508"/>
        <dbReference type="Rhea" id="RHEA-COMP:17339"/>
        <dbReference type="Rhea" id="RHEA-COMP:17340"/>
        <dbReference type="ChEBI" id="CHEBI:33019"/>
        <dbReference type="ChEBI" id="CHEBI:61560"/>
        <dbReference type="ChEBI" id="CHEBI:173112"/>
        <dbReference type="EC" id="2.7.7.7"/>
    </reaction>
</comment>
<organism evidence="24">
    <name type="scientific">Eiseniibacteriota bacterium</name>
    <dbReference type="NCBI Taxonomy" id="2212470"/>
    <lineage>
        <taxon>Bacteria</taxon>
        <taxon>Candidatus Eiseniibacteriota</taxon>
    </lineage>
</organism>
<dbReference type="InterPro" id="IPR002054">
    <property type="entry name" value="DNA-dir_DNA_pol_X"/>
</dbReference>
<evidence type="ECO:0000256" key="5">
    <source>
        <dbReference type="ARBA" id="ARBA00020020"/>
    </source>
</evidence>
<dbReference type="Gene3D" id="1.10.150.110">
    <property type="entry name" value="DNA polymerase beta, N-terminal domain-like"/>
    <property type="match status" value="1"/>
</dbReference>
<dbReference type="Pfam" id="PF14716">
    <property type="entry name" value="HHH_8"/>
    <property type="match status" value="1"/>
</dbReference>
<dbReference type="GO" id="GO:0006281">
    <property type="term" value="P:DNA repair"/>
    <property type="evidence" value="ECO:0007669"/>
    <property type="project" value="UniProtKB-KW"/>
</dbReference>
<dbReference type="InterPro" id="IPR037160">
    <property type="entry name" value="DNA_Pol_thumb_sf"/>
</dbReference>
<evidence type="ECO:0000259" key="23">
    <source>
        <dbReference type="SMART" id="SM00483"/>
    </source>
</evidence>
<reference evidence="24" key="1">
    <citation type="journal article" date="2020" name="mSystems">
        <title>Genome- and Community-Level Interaction Insights into Carbon Utilization and Element Cycling Functions of Hydrothermarchaeota in Hydrothermal Sediment.</title>
        <authorList>
            <person name="Zhou Z."/>
            <person name="Liu Y."/>
            <person name="Xu W."/>
            <person name="Pan J."/>
            <person name="Luo Z.H."/>
            <person name="Li M."/>
        </authorList>
    </citation>
    <scope>NUCLEOTIDE SEQUENCE [LARGE SCALE GENOMIC DNA]</scope>
    <source>
        <strain evidence="24">SpSt-1233</strain>
    </source>
</reference>
<feature type="domain" description="Helix-hairpin-helix DNA-binding motif class 1" evidence="22">
    <location>
        <begin position="54"/>
        <end position="73"/>
    </location>
</feature>
<comment type="catalytic activity">
    <reaction evidence="18">
        <text>2'-deoxyribonucleotide-(2'-deoxyribose 5'-phosphate)-2'-deoxyribonucleotide-DNA = a 3'-end 2'-deoxyribonucleotide-(2,3-dehydro-2,3-deoxyribose 5'-phosphate)-DNA + a 5'-end 5'-phospho-2'-deoxyribonucleoside-DNA + H(+)</text>
        <dbReference type="Rhea" id="RHEA:66592"/>
        <dbReference type="Rhea" id="RHEA-COMP:13180"/>
        <dbReference type="Rhea" id="RHEA-COMP:16897"/>
        <dbReference type="Rhea" id="RHEA-COMP:17067"/>
        <dbReference type="ChEBI" id="CHEBI:15378"/>
        <dbReference type="ChEBI" id="CHEBI:136412"/>
        <dbReference type="ChEBI" id="CHEBI:157695"/>
        <dbReference type="ChEBI" id="CHEBI:167181"/>
        <dbReference type="EC" id="4.2.99.18"/>
    </reaction>
</comment>
<dbReference type="Pfam" id="PF14792">
    <property type="entry name" value="DNA_pol_B_palm"/>
    <property type="match status" value="1"/>
</dbReference>
<keyword evidence="12" id="KW-0832">Ubl conjugation</keyword>
<dbReference type="GO" id="GO:0003677">
    <property type="term" value="F:DNA binding"/>
    <property type="evidence" value="ECO:0007669"/>
    <property type="project" value="InterPro"/>
</dbReference>
<evidence type="ECO:0000313" key="24">
    <source>
        <dbReference type="EMBL" id="HER43397.1"/>
    </source>
</evidence>
<evidence type="ECO:0000256" key="1">
    <source>
        <dbReference type="ARBA" id="ARBA00001946"/>
    </source>
</evidence>
<dbReference type="SUPFAM" id="SSF47802">
    <property type="entry name" value="DNA polymerase beta, N-terminal domain-like"/>
    <property type="match status" value="1"/>
</dbReference>
<evidence type="ECO:0000256" key="2">
    <source>
        <dbReference type="ARBA" id="ARBA00004496"/>
    </source>
</evidence>
<comment type="function">
    <text evidence="20">Repair polymerase that plays a key role in base-excision repair. During this process, the damaged base is excised by specific DNA glycosylases, the DNA backbone is nicked at the abasic site by an apurinic/apyrimidic (AP) endonuclease, and POLB removes 5'-deoxyribose-phosphate from the preincised AP site acting as a 5'-deoxyribose-phosphate lyase (5'-dRP lyase); through its DNA polymerase activity, it adds one nucleotide to the 3' end of the arising single-nucleotide gap. Conducts 'gap-filling' DNA synthesis in a stepwise distributive fashion rather than in a processive fashion as for other DNA polymerases. It is also able to cleave sugar-phosphate bonds 3' to an intact AP site, acting as an AP lyase.</text>
</comment>
<evidence type="ECO:0000256" key="13">
    <source>
        <dbReference type="ARBA" id="ARBA00022932"/>
    </source>
</evidence>
<dbReference type="Gene3D" id="1.10.150.20">
    <property type="entry name" value="5' to 3' exonuclease, C-terminal subdomain"/>
    <property type="match status" value="1"/>
</dbReference>
<evidence type="ECO:0000256" key="21">
    <source>
        <dbReference type="ARBA" id="ARBA00049244"/>
    </source>
</evidence>
<keyword evidence="7" id="KW-0237">DNA synthesis</keyword>
<evidence type="ECO:0000256" key="4">
    <source>
        <dbReference type="ARBA" id="ARBA00012720"/>
    </source>
</evidence>
<feature type="domain" description="DNA-directed DNA polymerase X" evidence="23">
    <location>
        <begin position="3"/>
        <end position="278"/>
    </location>
</feature>
<dbReference type="Proteomes" id="UP000886069">
    <property type="component" value="Unassembled WGS sequence"/>
</dbReference>
<evidence type="ECO:0000256" key="18">
    <source>
        <dbReference type="ARBA" id="ARBA00044632"/>
    </source>
</evidence>
<gene>
    <name evidence="24" type="ORF">ENO08_02950</name>
</gene>